<feature type="transmembrane region" description="Helical" evidence="8">
    <location>
        <begin position="42"/>
        <end position="62"/>
    </location>
</feature>
<accession>A0AAV9P7P3</accession>
<feature type="region of interest" description="Disordered" evidence="7">
    <location>
        <begin position="192"/>
        <end position="215"/>
    </location>
</feature>
<organism evidence="9 10">
    <name type="scientific">Saxophila tyrrhenica</name>
    <dbReference type="NCBI Taxonomy" id="1690608"/>
    <lineage>
        <taxon>Eukaryota</taxon>
        <taxon>Fungi</taxon>
        <taxon>Dikarya</taxon>
        <taxon>Ascomycota</taxon>
        <taxon>Pezizomycotina</taxon>
        <taxon>Dothideomycetes</taxon>
        <taxon>Dothideomycetidae</taxon>
        <taxon>Mycosphaerellales</taxon>
        <taxon>Extremaceae</taxon>
        <taxon>Saxophila</taxon>
    </lineage>
</organism>
<name>A0AAV9P7P3_9PEZI</name>
<dbReference type="GO" id="GO:0000329">
    <property type="term" value="C:fungal-type vacuole membrane"/>
    <property type="evidence" value="ECO:0007669"/>
    <property type="project" value="TreeGrafter"/>
</dbReference>
<keyword evidence="3 8" id="KW-1133">Transmembrane helix</keyword>
<sequence length="441" mass="47136">MLNDYLPTITPLGPSLPPHCTPTTPFLQYISSLLHTCLPTPLAFISNTLGILSIIAWLFAQLPQIYKNYSLSSTSGLSIFFLVEWCLGDLSNLLGALFTHQASWQVAIGCYYVFVDVCLVGQWVWYERLRHGRLIKRLRRVRSGEGPEGWEGGAGMAEVVRGEETNASRADASIAGSTSSKQRSRPQAIFRAPTFQQGASTGEKAPPTLAATPGGTTIYRVGSSSPFSSPSPRTLLLLACLAALAQASPILTPPPEPHVSTSSQQPTPLENAGTALSWLSTALYLASRLPQLLHNARRRSTSGLSPTLFLAAFCGNSFYSAALATNPRAWSSFAPYGAHGWVGPEGSDRGAWVTAALPFFLGAAGVLGMDGMVGCQFLMYGEGERKVVVLEGEGRVGRWRRVRGWMRGWVPGSVGGSAGGKGDERQALLGSRGVDEGYGSL</sequence>
<proteinExistence type="inferred from homology"/>
<evidence type="ECO:0000313" key="10">
    <source>
        <dbReference type="Proteomes" id="UP001337655"/>
    </source>
</evidence>
<evidence type="ECO:0000256" key="2">
    <source>
        <dbReference type="ARBA" id="ARBA00022692"/>
    </source>
</evidence>
<dbReference type="Pfam" id="PF04193">
    <property type="entry name" value="PQ-loop"/>
    <property type="match status" value="2"/>
</dbReference>
<dbReference type="PANTHER" id="PTHR16201:SF34">
    <property type="entry name" value="LYSOSOMAL AMINO ACID TRANSPORTER 1"/>
    <property type="match status" value="1"/>
</dbReference>
<comment type="caution">
    <text evidence="9">The sequence shown here is derived from an EMBL/GenBank/DDBJ whole genome shotgun (WGS) entry which is preliminary data.</text>
</comment>
<dbReference type="InterPro" id="IPR006603">
    <property type="entry name" value="PQ-loop_rpt"/>
</dbReference>
<evidence type="ECO:0000256" key="8">
    <source>
        <dbReference type="SAM" id="Phobius"/>
    </source>
</evidence>
<dbReference type="RefSeq" id="XP_064657458.1">
    <property type="nucleotide sequence ID" value="XM_064804688.1"/>
</dbReference>
<keyword evidence="2 8" id="KW-0812">Transmembrane</keyword>
<dbReference type="EMBL" id="JAVRRT010000011">
    <property type="protein sequence ID" value="KAK5167752.1"/>
    <property type="molecule type" value="Genomic_DNA"/>
</dbReference>
<evidence type="ECO:0000256" key="6">
    <source>
        <dbReference type="ARBA" id="ARBA00050768"/>
    </source>
</evidence>
<dbReference type="InterPro" id="IPR051415">
    <property type="entry name" value="LAAT-1"/>
</dbReference>
<feature type="transmembrane region" description="Helical" evidence="8">
    <location>
        <begin position="74"/>
        <end position="98"/>
    </location>
</feature>
<dbReference type="Proteomes" id="UP001337655">
    <property type="component" value="Unassembled WGS sequence"/>
</dbReference>
<evidence type="ECO:0000256" key="4">
    <source>
        <dbReference type="ARBA" id="ARBA00023136"/>
    </source>
</evidence>
<dbReference type="GO" id="GO:0034488">
    <property type="term" value="P:basic amino acid transmembrane export from vacuole"/>
    <property type="evidence" value="ECO:0007669"/>
    <property type="project" value="TreeGrafter"/>
</dbReference>
<keyword evidence="4 8" id="KW-0472">Membrane</keyword>
<comment type="similarity">
    <text evidence="5">Belongs to the laat-1 family.</text>
</comment>
<feature type="compositionally biased region" description="Low complexity" evidence="7">
    <location>
        <begin position="205"/>
        <end position="215"/>
    </location>
</feature>
<dbReference type="Gene3D" id="1.20.1280.290">
    <property type="match status" value="2"/>
</dbReference>
<feature type="transmembrane region" description="Helical" evidence="8">
    <location>
        <begin position="104"/>
        <end position="126"/>
    </location>
</feature>
<evidence type="ECO:0000313" key="9">
    <source>
        <dbReference type="EMBL" id="KAK5167752.1"/>
    </source>
</evidence>
<evidence type="ECO:0000256" key="1">
    <source>
        <dbReference type="ARBA" id="ARBA00004141"/>
    </source>
</evidence>
<comment type="subcellular location">
    <subcellularLocation>
        <location evidence="1">Membrane</location>
        <topology evidence="1">Multi-pass membrane protein</topology>
    </subcellularLocation>
</comment>
<keyword evidence="10" id="KW-1185">Reference proteome</keyword>
<dbReference type="AlphaFoldDB" id="A0AAV9P7P3"/>
<dbReference type="PANTHER" id="PTHR16201">
    <property type="entry name" value="SEVEN TRANSMEMBRANE PROTEIN 1-RELATED"/>
    <property type="match status" value="1"/>
</dbReference>
<reference evidence="9 10" key="1">
    <citation type="submission" date="2023-08" db="EMBL/GenBank/DDBJ databases">
        <title>Black Yeasts Isolated from many extreme environments.</title>
        <authorList>
            <person name="Coleine C."/>
            <person name="Stajich J.E."/>
            <person name="Selbmann L."/>
        </authorList>
    </citation>
    <scope>NUCLEOTIDE SEQUENCE [LARGE SCALE GENOMIC DNA]</scope>
    <source>
        <strain evidence="9 10">CCFEE 5935</strain>
    </source>
</reference>
<evidence type="ECO:0000256" key="7">
    <source>
        <dbReference type="SAM" id="MobiDB-lite"/>
    </source>
</evidence>
<dbReference type="FunFam" id="1.20.1280.290:FF:000009">
    <property type="entry name" value="PQ loop repeat family protein"/>
    <property type="match status" value="1"/>
</dbReference>
<gene>
    <name evidence="9" type="ORF">LTR77_007451</name>
</gene>
<protein>
    <submittedName>
        <fullName evidence="9">Uncharacterized protein</fullName>
    </submittedName>
</protein>
<feature type="region of interest" description="Disordered" evidence="7">
    <location>
        <begin position="167"/>
        <end position="186"/>
    </location>
</feature>
<dbReference type="SMART" id="SM00679">
    <property type="entry name" value="CTNS"/>
    <property type="match status" value="2"/>
</dbReference>
<dbReference type="GO" id="GO:0015174">
    <property type="term" value="F:basic amino acid transmembrane transporter activity"/>
    <property type="evidence" value="ECO:0007669"/>
    <property type="project" value="TreeGrafter"/>
</dbReference>
<evidence type="ECO:0000256" key="3">
    <source>
        <dbReference type="ARBA" id="ARBA00022989"/>
    </source>
</evidence>
<evidence type="ECO:0000256" key="5">
    <source>
        <dbReference type="ARBA" id="ARBA00038039"/>
    </source>
</evidence>
<dbReference type="GeneID" id="89928787"/>
<comment type="catalytic activity">
    <reaction evidence="6">
        <text>L-histidine(out) + L-arginine(in) = L-histidine(in) + L-arginine(out)</text>
        <dbReference type="Rhea" id="RHEA:71063"/>
        <dbReference type="ChEBI" id="CHEBI:32682"/>
        <dbReference type="ChEBI" id="CHEBI:57595"/>
    </reaction>
</comment>